<organism evidence="2 3">
    <name type="scientific">Galerina marginata (strain CBS 339.88)</name>
    <dbReference type="NCBI Taxonomy" id="685588"/>
    <lineage>
        <taxon>Eukaryota</taxon>
        <taxon>Fungi</taxon>
        <taxon>Dikarya</taxon>
        <taxon>Basidiomycota</taxon>
        <taxon>Agaricomycotina</taxon>
        <taxon>Agaricomycetes</taxon>
        <taxon>Agaricomycetidae</taxon>
        <taxon>Agaricales</taxon>
        <taxon>Agaricineae</taxon>
        <taxon>Strophariaceae</taxon>
        <taxon>Galerina</taxon>
    </lineage>
</organism>
<dbReference type="STRING" id="685588.A0A067SQJ6"/>
<dbReference type="AlphaFoldDB" id="A0A067SQJ6"/>
<keyword evidence="3" id="KW-1185">Reference proteome</keyword>
<keyword evidence="1" id="KW-0472">Membrane</keyword>
<proteinExistence type="predicted"/>
<dbReference type="Proteomes" id="UP000027222">
    <property type="component" value="Unassembled WGS sequence"/>
</dbReference>
<reference evidence="3" key="1">
    <citation type="journal article" date="2014" name="Proc. Natl. Acad. Sci. U.S.A.">
        <title>Extensive sampling of basidiomycete genomes demonstrates inadequacy of the white-rot/brown-rot paradigm for wood decay fungi.</title>
        <authorList>
            <person name="Riley R."/>
            <person name="Salamov A.A."/>
            <person name="Brown D.W."/>
            <person name="Nagy L.G."/>
            <person name="Floudas D."/>
            <person name="Held B.W."/>
            <person name="Levasseur A."/>
            <person name="Lombard V."/>
            <person name="Morin E."/>
            <person name="Otillar R."/>
            <person name="Lindquist E.A."/>
            <person name="Sun H."/>
            <person name="LaButti K.M."/>
            <person name="Schmutz J."/>
            <person name="Jabbour D."/>
            <person name="Luo H."/>
            <person name="Baker S.E."/>
            <person name="Pisabarro A.G."/>
            <person name="Walton J.D."/>
            <person name="Blanchette R.A."/>
            <person name="Henrissat B."/>
            <person name="Martin F."/>
            <person name="Cullen D."/>
            <person name="Hibbett D.S."/>
            <person name="Grigoriev I.V."/>
        </authorList>
    </citation>
    <scope>NUCLEOTIDE SEQUENCE [LARGE SCALE GENOMIC DNA]</scope>
    <source>
        <strain evidence="3">CBS 339.88</strain>
    </source>
</reference>
<feature type="transmembrane region" description="Helical" evidence="1">
    <location>
        <begin position="243"/>
        <end position="262"/>
    </location>
</feature>
<accession>A0A067SQJ6</accession>
<protein>
    <submittedName>
        <fullName evidence="2">Uncharacterized protein</fullName>
    </submittedName>
</protein>
<gene>
    <name evidence="2" type="ORF">GALMADRAFT_769087</name>
</gene>
<evidence type="ECO:0000313" key="3">
    <source>
        <dbReference type="Proteomes" id="UP000027222"/>
    </source>
</evidence>
<evidence type="ECO:0000313" key="2">
    <source>
        <dbReference type="EMBL" id="KDR72317.1"/>
    </source>
</evidence>
<feature type="transmembrane region" description="Helical" evidence="1">
    <location>
        <begin position="136"/>
        <end position="158"/>
    </location>
</feature>
<feature type="transmembrane region" description="Helical" evidence="1">
    <location>
        <begin position="50"/>
        <end position="73"/>
    </location>
</feature>
<feature type="transmembrane region" description="Helical" evidence="1">
    <location>
        <begin position="170"/>
        <end position="193"/>
    </location>
</feature>
<keyword evidence="1" id="KW-0812">Transmembrane</keyword>
<feature type="transmembrane region" description="Helical" evidence="1">
    <location>
        <begin position="104"/>
        <end position="124"/>
    </location>
</feature>
<name>A0A067SQJ6_GALM3</name>
<evidence type="ECO:0000256" key="1">
    <source>
        <dbReference type="SAM" id="Phobius"/>
    </source>
</evidence>
<feature type="transmembrane region" description="Helical" evidence="1">
    <location>
        <begin position="14"/>
        <end position="38"/>
    </location>
</feature>
<feature type="transmembrane region" description="Helical" evidence="1">
    <location>
        <begin position="213"/>
        <end position="237"/>
    </location>
</feature>
<dbReference type="HOGENOM" id="CLU_044614_5_0_1"/>
<dbReference type="OrthoDB" id="3267806at2759"/>
<keyword evidence="1" id="KW-1133">Transmembrane helix</keyword>
<dbReference type="EMBL" id="KL142389">
    <property type="protein sequence ID" value="KDR72317.1"/>
    <property type="molecule type" value="Genomic_DNA"/>
</dbReference>
<sequence>MSGIDGNLGNIEEFFATIVAAMGYVVVVVLYSTCILELQNRRSSYSKQKYRFLFVYITLLLLLSTLLFVQQIFSVTTSLFHPLESSPPKFIYIDPFGNGLHGGITYLLPFTFWGADGFMIWRCLALYRDVPTRYRILLIIVLFLLSLVSLGAGAITYMQLFMYGGALTTFLISLASGIANVILSCLTVLRLLYHQRYLSEVLGPGHGSVYTKIMVMCVESCALITLVCVVYICLFVGQDIRSVIPFFLLPHVCVISPFMAVYRVTKGIEATITTSPPTDIVRSPGHPRIEENLRFRSTIAS</sequence>